<dbReference type="PANTHER" id="PTHR15852:SF54">
    <property type="entry name" value="PROTEIN SSUH2 HOMOLOG"/>
    <property type="match status" value="1"/>
</dbReference>
<name>A0ABP1FL49_9CHLO</name>
<dbReference type="PANTHER" id="PTHR15852">
    <property type="entry name" value="PLASTID TRANSCRIPTIONALLY ACTIVE PROTEIN"/>
    <property type="match status" value="1"/>
</dbReference>
<dbReference type="EMBL" id="CAXHTA020000004">
    <property type="protein sequence ID" value="CAL5220688.1"/>
    <property type="molecule type" value="Genomic_DNA"/>
</dbReference>
<dbReference type="InterPro" id="IPR036410">
    <property type="entry name" value="HSP_DnaJ_Cys-rich_dom_sf"/>
</dbReference>
<reference evidence="2 3" key="1">
    <citation type="submission" date="2024-06" db="EMBL/GenBank/DDBJ databases">
        <authorList>
            <person name="Kraege A."/>
            <person name="Thomma B."/>
        </authorList>
    </citation>
    <scope>NUCLEOTIDE SEQUENCE [LARGE SCALE GENOMIC DNA]</scope>
</reference>
<feature type="region of interest" description="Disordered" evidence="1">
    <location>
        <begin position="177"/>
        <end position="201"/>
    </location>
</feature>
<feature type="region of interest" description="Disordered" evidence="1">
    <location>
        <begin position="53"/>
        <end position="77"/>
    </location>
</feature>
<dbReference type="Proteomes" id="UP001497392">
    <property type="component" value="Unassembled WGS sequence"/>
</dbReference>
<dbReference type="SUPFAM" id="SSF57938">
    <property type="entry name" value="DnaJ/Hsp40 cysteine-rich domain"/>
    <property type="match status" value="1"/>
</dbReference>
<gene>
    <name evidence="2" type="primary">g2737</name>
    <name evidence="2" type="ORF">VP750_LOCUS2347</name>
</gene>
<protein>
    <submittedName>
        <fullName evidence="2">G2737 protein</fullName>
    </submittedName>
</protein>
<organism evidence="2 3">
    <name type="scientific">Coccomyxa viridis</name>
    <dbReference type="NCBI Taxonomy" id="1274662"/>
    <lineage>
        <taxon>Eukaryota</taxon>
        <taxon>Viridiplantae</taxon>
        <taxon>Chlorophyta</taxon>
        <taxon>core chlorophytes</taxon>
        <taxon>Trebouxiophyceae</taxon>
        <taxon>Trebouxiophyceae incertae sedis</taxon>
        <taxon>Coccomyxaceae</taxon>
        <taxon>Coccomyxa</taxon>
    </lineage>
</organism>
<accession>A0ABP1FL49</accession>
<evidence type="ECO:0000256" key="1">
    <source>
        <dbReference type="SAM" id="MobiDB-lite"/>
    </source>
</evidence>
<evidence type="ECO:0000313" key="3">
    <source>
        <dbReference type="Proteomes" id="UP001497392"/>
    </source>
</evidence>
<keyword evidence="3" id="KW-1185">Reference proteome</keyword>
<dbReference type="InterPro" id="IPR038500">
    <property type="entry name" value="Antitermination_sf"/>
</dbReference>
<sequence length="201" mass="21191">MATSAQVLHCPPGAHAARRHFGNALHSQAVRHSLKGGAGRAFQPQPRGTAIISAAGDSSRQSVEDRKASSGEASSSEGFSGLVNNLLFGAASSLERGDATCAKCRGAGALSCPSCKGAGVTNQKVRMNQIRHAFNRVKNIVGIDSASMYDTQWQMSNRCRKCHGQGRVLCSTCNGYGSRGPSRPVSRNIDRTLQRSGPGKH</sequence>
<dbReference type="Gene3D" id="1.10.274.110">
    <property type="match status" value="1"/>
</dbReference>
<comment type="caution">
    <text evidence="2">The sequence shown here is derived from an EMBL/GenBank/DDBJ whole genome shotgun (WGS) entry which is preliminary data.</text>
</comment>
<evidence type="ECO:0000313" key="2">
    <source>
        <dbReference type="EMBL" id="CAL5220688.1"/>
    </source>
</evidence>
<proteinExistence type="predicted"/>